<comment type="caution">
    <text evidence="1">The sequence shown here is derived from an EMBL/GenBank/DDBJ whole genome shotgun (WGS) entry which is preliminary data.</text>
</comment>
<reference evidence="1" key="1">
    <citation type="submission" date="2022-10" db="EMBL/GenBank/DDBJ databases">
        <title>Culturing micro-colonial fungi from biological soil crusts in the Mojave desert and describing Neophaeococcomyces mojavensis, and introducing the new genera and species Taxawa tesnikishii.</title>
        <authorList>
            <person name="Kurbessoian T."/>
            <person name="Stajich J.E."/>
        </authorList>
    </citation>
    <scope>NUCLEOTIDE SEQUENCE</scope>
    <source>
        <strain evidence="1">JES_115</strain>
    </source>
</reference>
<dbReference type="Proteomes" id="UP001172680">
    <property type="component" value="Unassembled WGS sequence"/>
</dbReference>
<organism evidence="1 2">
    <name type="scientific">Coniosporium tulheliwenetii</name>
    <dbReference type="NCBI Taxonomy" id="3383036"/>
    <lineage>
        <taxon>Eukaryota</taxon>
        <taxon>Fungi</taxon>
        <taxon>Dikarya</taxon>
        <taxon>Ascomycota</taxon>
        <taxon>Pezizomycotina</taxon>
        <taxon>Dothideomycetes</taxon>
        <taxon>Dothideomycetes incertae sedis</taxon>
        <taxon>Coniosporium</taxon>
    </lineage>
</organism>
<dbReference type="EMBL" id="JAPDRP010000028">
    <property type="protein sequence ID" value="KAJ9635161.1"/>
    <property type="molecule type" value="Genomic_DNA"/>
</dbReference>
<keyword evidence="2" id="KW-1185">Reference proteome</keyword>
<gene>
    <name evidence="1" type="ORF">H2199_008647</name>
</gene>
<evidence type="ECO:0000313" key="1">
    <source>
        <dbReference type="EMBL" id="KAJ9635161.1"/>
    </source>
</evidence>
<sequence>MAVNLLWPFVPVAIIMHYATKDLHLWIFAISYVGMVPVANLLGFAGQEFARKMPKVSGILIETTFGSIVEIVLFLTLIVKHKPVEGAAEHGNLIPVIQAAILGSILTNLLLCLGLCFFVGGIRQQVQTFHAAVSEVGSGLLLVAGFGLLIPSAFYSALKGSAVSHPKHHGHHSFTDEKLQHDILKISQITSILLIIAFAIVFDEVLEHDEHRDLDRHEDLAKPKFTFTECAVALAVSIALVTLLAVFLVERIDDVVEAGVPDQFLGLILLPLVEKAAEHLTAIDEAWDGQMVMPGTTPNLMTNFALYHCLGPSIQTALFNAPLVVLVGWAIGKPMDLNFEIFMIALLVLSILVVGNFLRDKECNYLEGALLVIVYVIMAVAACKDKLKGISDQGPIYRPEYTGNGGDPSLHFERYGKTVRSGPPESYLPQIRTARYEELSSSDDGSEASEHGVEEEDLAPVETDDREDGPADDGFDSGDDPSERLSAEGEGADEDHEDITSSPSETGAFDELLPEVPPAKTVDEAWEQVKLLQEAEGWASGLRPSRRKNKTQTGTNNTHPDESSIDHSVSEADTSALSENASSASTWSYWSHFTELWRIDLKKQAEGQWNYRHGHLYYLGTIWDVRSRRRSCDLCRYFWCRMRTNAFVKEAFLTKSRCVLKCIEFKCKSIDEPEEKEITMLNIMAIYGYKLFDPGEKAWQVKMPFVLQGMHRDKELASPSVSSNAPIQFKDELFGEGRLRGEVCNFDLFVEWQRLCETSHIHPEIDATGDIQIRLIDVIDLCIIEWEGPAGDVPLYFALSYVWGVATQEAMLTRENISRLQMPGGLESLTLNYTVRDAIILTQNMDGRYIWIDALCILQDDEKDKEVQIPQMHLIYGLAALTIIAAFGDDADAGLPGVEPGSRRSSHVAFDLEDITLMTLSNIDKCYTHDGVGIVENYLRKSKYITRAWTFQEALLSTRALIFTRRQVYWECPTCTWCEETHWESETLAFVGQRAINDPTPKEIWEDNFDRRAYGGEAEGKWKRNSYPNLVKSYSQRQLSRDEDILNAFTGVLALIEARERTRFLFALREKHFGNDLLWGWDGPSEPRFAGTEVMEIFSRMPSWTWLSWKGTVDIPNEPRGNSYDPTDDIEPSDGVRCYVLEPDGDDGLRLRVVNESGGWRFHEGYAKRGGGIFDPTWFRRQTKPEKERDDQEEEKNRNDLLALDQSSTAAASRQPSQAEENHGSEHPAKPGKPQESPLRDDTAHSAKRDGRRNAETLSDSVPHTNDPGASVDNQKLTDSKGINWKPQEVTLGDLQALPCFHHLRPNFHIFFRTWSCTVVLRTQGNLRNLYIDTGTAEEVYYGYLLKGANPFYSGMTVSTSAKLVPDGKYDVLHMSNNQSAQFGHMLIRWSDGIARRVCMAVGPLEIEKKRYRASWKLIVLG</sequence>
<evidence type="ECO:0000313" key="2">
    <source>
        <dbReference type="Proteomes" id="UP001172680"/>
    </source>
</evidence>
<accession>A0ACC2YIP0</accession>
<protein>
    <submittedName>
        <fullName evidence="1">Uncharacterized protein</fullName>
    </submittedName>
</protein>
<proteinExistence type="predicted"/>
<name>A0ACC2YIP0_9PEZI</name>